<dbReference type="Gene3D" id="6.10.140.1500">
    <property type="match status" value="1"/>
</dbReference>
<feature type="domain" description="Helicase ATP-binding" evidence="10">
    <location>
        <begin position="169"/>
        <end position="339"/>
    </location>
</feature>
<dbReference type="InterPro" id="IPR023949">
    <property type="entry name" value="Helicase_RapA"/>
</dbReference>
<organism evidence="12 13">
    <name type="scientific">Thorsellia kenyensis</name>
    <dbReference type="NCBI Taxonomy" id="1549888"/>
    <lineage>
        <taxon>Bacteria</taxon>
        <taxon>Pseudomonadati</taxon>
        <taxon>Pseudomonadota</taxon>
        <taxon>Gammaproteobacteria</taxon>
        <taxon>Enterobacterales</taxon>
        <taxon>Thorselliaceae</taxon>
        <taxon>Thorsellia</taxon>
    </lineage>
</organism>
<keyword evidence="6 9" id="KW-0238">DNA-binding</keyword>
<evidence type="ECO:0000256" key="7">
    <source>
        <dbReference type="ARBA" id="ARBA00023159"/>
    </source>
</evidence>
<evidence type="ECO:0000259" key="10">
    <source>
        <dbReference type="PROSITE" id="PS51192"/>
    </source>
</evidence>
<name>A0ABV6CCB2_9GAMM</name>
<dbReference type="PANTHER" id="PTHR45766">
    <property type="entry name" value="DNA ANNEALING HELICASE AND ENDONUCLEASE ZRANB3 FAMILY MEMBER"/>
    <property type="match status" value="1"/>
</dbReference>
<dbReference type="RefSeq" id="WP_385877742.1">
    <property type="nucleotide sequence ID" value="NZ_JBHLXE010000107.1"/>
</dbReference>
<dbReference type="Pfam" id="PF18337">
    <property type="entry name" value="Tudor_RapA"/>
    <property type="match status" value="1"/>
</dbReference>
<dbReference type="InterPro" id="IPR049730">
    <property type="entry name" value="SNF2/RAD54-like_C"/>
</dbReference>
<dbReference type="Pfam" id="PF00176">
    <property type="entry name" value="SNF2-rel_dom"/>
    <property type="match status" value="1"/>
</dbReference>
<dbReference type="PROSITE" id="PS51194">
    <property type="entry name" value="HELICASE_CTER"/>
    <property type="match status" value="1"/>
</dbReference>
<dbReference type="NCBIfam" id="NF003426">
    <property type="entry name" value="PRK04914.1"/>
    <property type="match status" value="1"/>
</dbReference>
<dbReference type="PROSITE" id="PS51192">
    <property type="entry name" value="HELICASE_ATP_BIND_1"/>
    <property type="match status" value="1"/>
</dbReference>
<dbReference type="HAMAP" id="MF_01821">
    <property type="entry name" value="Helicase_RapA"/>
    <property type="match status" value="1"/>
</dbReference>
<evidence type="ECO:0000256" key="4">
    <source>
        <dbReference type="ARBA" id="ARBA00022840"/>
    </source>
</evidence>
<dbReference type="Gene3D" id="2.30.30.930">
    <property type="match status" value="1"/>
</dbReference>
<evidence type="ECO:0000256" key="2">
    <source>
        <dbReference type="ARBA" id="ARBA00022801"/>
    </source>
</evidence>
<dbReference type="SMART" id="SM00490">
    <property type="entry name" value="HELICc"/>
    <property type="match status" value="1"/>
</dbReference>
<dbReference type="InterPro" id="IPR040765">
    <property type="entry name" value="Tudor_1_RapA"/>
</dbReference>
<dbReference type="Gene3D" id="3.30.360.80">
    <property type="match status" value="1"/>
</dbReference>
<keyword evidence="8 9" id="KW-0804">Transcription</keyword>
<evidence type="ECO:0000256" key="8">
    <source>
        <dbReference type="ARBA" id="ARBA00023163"/>
    </source>
</evidence>
<keyword evidence="13" id="KW-1185">Reference proteome</keyword>
<dbReference type="EMBL" id="JBHLXE010000107">
    <property type="protein sequence ID" value="MFC0180619.1"/>
    <property type="molecule type" value="Genomic_DNA"/>
</dbReference>
<reference evidence="12 13" key="1">
    <citation type="submission" date="2024-09" db="EMBL/GenBank/DDBJ databases">
        <authorList>
            <person name="Sun Q."/>
            <person name="Mori K."/>
        </authorList>
    </citation>
    <scope>NUCLEOTIDE SEQUENCE [LARGE SCALE GENOMIC DNA]</scope>
    <source>
        <strain evidence="12 13">CCM 8545</strain>
    </source>
</reference>
<comment type="function">
    <text evidence="9">Transcription regulator that activates transcription by stimulating RNA polymerase (RNAP) recycling in case of stress conditions such as supercoiled DNA or high salt concentrations. Probably acts by releasing the RNAP, when it is trapped or immobilized on tightly supercoiled DNA. Does not activate transcription on linear DNA. Probably not involved in DNA repair.</text>
</comment>
<feature type="domain" description="Helicase C-terminal" evidence="11">
    <location>
        <begin position="492"/>
        <end position="662"/>
    </location>
</feature>
<evidence type="ECO:0000256" key="6">
    <source>
        <dbReference type="ARBA" id="ARBA00023125"/>
    </source>
</evidence>
<dbReference type="InterPro" id="IPR001650">
    <property type="entry name" value="Helicase_C-like"/>
</dbReference>
<keyword evidence="7 9" id="KW-0010">Activator</keyword>
<dbReference type="InterPro" id="IPR057342">
    <property type="entry name" value="DEXDc_RapA"/>
</dbReference>
<dbReference type="Proteomes" id="UP001589758">
    <property type="component" value="Unassembled WGS sequence"/>
</dbReference>
<dbReference type="InterPro" id="IPR038718">
    <property type="entry name" value="SNF2-like_sf"/>
</dbReference>
<proteinExistence type="inferred from homology"/>
<dbReference type="SUPFAM" id="SSF52540">
    <property type="entry name" value="P-loop containing nucleoside triphosphate hydrolases"/>
    <property type="match status" value="2"/>
</dbReference>
<evidence type="ECO:0000313" key="13">
    <source>
        <dbReference type="Proteomes" id="UP001589758"/>
    </source>
</evidence>
<dbReference type="CDD" id="cd18011">
    <property type="entry name" value="DEXDc_RapA"/>
    <property type="match status" value="1"/>
</dbReference>
<dbReference type="Gene3D" id="3.40.50.10810">
    <property type="entry name" value="Tandem AAA-ATPase domain"/>
    <property type="match status" value="1"/>
</dbReference>
<keyword evidence="3 9" id="KW-0347">Helicase</keyword>
<dbReference type="InterPro" id="IPR014001">
    <property type="entry name" value="Helicase_ATP-bd"/>
</dbReference>
<dbReference type="Gene3D" id="2.30.30.140">
    <property type="match status" value="1"/>
</dbReference>
<evidence type="ECO:0000256" key="3">
    <source>
        <dbReference type="ARBA" id="ARBA00022806"/>
    </source>
</evidence>
<dbReference type="Pfam" id="PF00271">
    <property type="entry name" value="Helicase_C"/>
    <property type="match status" value="1"/>
</dbReference>
<dbReference type="InterPro" id="IPR040766">
    <property type="entry name" value="Tudor_2_RapA"/>
</dbReference>
<evidence type="ECO:0000313" key="12">
    <source>
        <dbReference type="EMBL" id="MFC0180619.1"/>
    </source>
</evidence>
<dbReference type="InterPro" id="IPR000330">
    <property type="entry name" value="SNF2_N"/>
</dbReference>
<dbReference type="Gene3D" id="3.40.50.300">
    <property type="entry name" value="P-loop containing nucleotide triphosphate hydrolases"/>
    <property type="match status" value="1"/>
</dbReference>
<dbReference type="PANTHER" id="PTHR45766:SF6">
    <property type="entry name" value="SWI_SNF-RELATED MATRIX-ASSOCIATED ACTIN-DEPENDENT REGULATOR OF CHROMATIN SUBFAMILY A-LIKE PROTEIN 1"/>
    <property type="match status" value="1"/>
</dbReference>
<keyword evidence="5 9" id="KW-0805">Transcription regulation</keyword>
<evidence type="ECO:0000256" key="1">
    <source>
        <dbReference type="ARBA" id="ARBA00022741"/>
    </source>
</evidence>
<keyword evidence="2 9" id="KW-0378">Hydrolase</keyword>
<dbReference type="Pfam" id="PF18339">
    <property type="entry name" value="Tudor_1_RapA"/>
    <property type="match status" value="1"/>
</dbReference>
<evidence type="ECO:0000256" key="9">
    <source>
        <dbReference type="HAMAP-Rule" id="MF_01821"/>
    </source>
</evidence>
<dbReference type="Gene3D" id="6.10.140.2230">
    <property type="match status" value="1"/>
</dbReference>
<feature type="short sequence motif" description="DEAH box" evidence="9">
    <location>
        <begin position="285"/>
        <end position="288"/>
    </location>
</feature>
<feature type="binding site" evidence="9">
    <location>
        <begin position="182"/>
        <end position="189"/>
    </location>
    <ligand>
        <name>ATP</name>
        <dbReference type="ChEBI" id="CHEBI:30616"/>
    </ligand>
</feature>
<keyword evidence="4 9" id="KW-0067">ATP-binding</keyword>
<dbReference type="EC" id="3.6.4.-" evidence="9"/>
<keyword evidence="1 9" id="KW-0547">Nucleotide-binding</keyword>
<protein>
    <recommendedName>
        <fullName evidence="9">RNA polymerase-associated protein RapA</fullName>
        <ecNumber evidence="9">3.6.4.-</ecNumber>
    </recommendedName>
    <alternativeName>
        <fullName evidence="9">ATP-dependent helicase HepA</fullName>
    </alternativeName>
</protein>
<dbReference type="InterPro" id="IPR027417">
    <property type="entry name" value="P-loop_NTPase"/>
</dbReference>
<gene>
    <name evidence="9 12" type="primary">rapA</name>
    <name evidence="12" type="ORF">ACFFIT_11105</name>
</gene>
<dbReference type="SMART" id="SM00487">
    <property type="entry name" value="DEXDc"/>
    <property type="match status" value="1"/>
</dbReference>
<evidence type="ECO:0000259" key="11">
    <source>
        <dbReference type="PROSITE" id="PS51194"/>
    </source>
</evidence>
<accession>A0ABV6CCB2</accession>
<dbReference type="CDD" id="cd18793">
    <property type="entry name" value="SF2_C_SNF"/>
    <property type="match status" value="1"/>
</dbReference>
<sequence length="970" mass="110777">MVNRKEESFVIGQRWVNEAEIDLGLGTLIATDTRTVTLFFNQINEQRIYAKAHSPLVRVIYSIGDTVYHQEGWQLTIERIETQEGIITYLGNCPVTNEFKSFIETFLDSNKAFNKPQDRLYAGQFSKSKHFTLRYEARNHIFNRLKSPWQGLSSIRATLIPHQIHIANQVSQRQSPRVLLADEVGLGKTIEAGLIIHQMILTGQTERVLIVVPETLQYQWLVEMLRRFNLRFSLFNKDRYEGGLLDDANPFETEQLIICSLDFLTKDNIDTTKLINAKWDMLVVDEAHHLAWKPDGASSEYQIIEDLAKIIPSVLLLTATPEQLGLTGHFARLRLLDNHRFHDYNAFIEEQKNYEQVADAVASLLANKKLTENEKNAIQTLISDEDTTDLLSQCDEGKENAKSTIINMLLDRHGTSRLLFRNTRQAIKGFPKRELIAIPLPLPKEYSTAIKVHGAFNKNQSKEKKVLDLLYPENIYHAVGGDDVIWWHFDPRVDWLLNTLDTTDDKMLIICAHRTTAIQLEQALREREGIRSAVFHEGLSIIERDRAAAYFADIEDGAQVLICSEIGSEGRNFQFAHKIIMFDLPFNPDLLEQRIGRLDRIGQQHDIKIYVPYLENTAQSILMQWYHLALNAFEQTCPTGRAIYDQYNDMLHDVLLSQDTESETFHKLIEQCKITHAEMKAILEKGRDKLLELNSNGGKAAVSLVEELIHDAQAAQLESFGLELFELIGLQYDERDDDLWVISPSEHMLIPDFPGLEDDGSLVTFQREKALVREDAQFLTWEHPFIRNGLDTVLAGDSGSTAMAALVNPKMPIGSFFVECIFVVETQSPRYLQLTRFMPPTPIRLLIDMHGQSIQDSVPFAALNKKLKPINRKTAQKFIKVIQNQIKPLVSKAEDLSNEKLPLIIESATNEAKLALNLEINRLEALSKINKTVREDEIETLKSHKSLILSHLNEANIRLDAIRVIVVTHE</sequence>
<comment type="caution">
    <text evidence="12">The sequence shown here is derived from an EMBL/GenBank/DDBJ whole genome shotgun (WGS) entry which is preliminary data.</text>
</comment>
<dbReference type="InterPro" id="IPR022737">
    <property type="entry name" value="RapA_C"/>
</dbReference>
<comment type="similarity">
    <text evidence="9">Belongs to the SNF2/RAD54 helicase family. RapA subfamily.</text>
</comment>
<evidence type="ECO:0000256" key="5">
    <source>
        <dbReference type="ARBA" id="ARBA00023015"/>
    </source>
</evidence>
<dbReference type="Pfam" id="PF12137">
    <property type="entry name" value="RapA_C"/>
    <property type="match status" value="1"/>
</dbReference>
<comment type="subunit">
    <text evidence="9">Interacts with the RNAP. Has a higher affinity for the core RNAP than for the holoenzyme. Its ATPase activity is stimulated by binding to RNAP.</text>
</comment>